<evidence type="ECO:0000313" key="1">
    <source>
        <dbReference type="EMBL" id="EPS45713.1"/>
    </source>
</evidence>
<sequence length="143" mass="16273">MPSVQDEYVQDYAVLKQHPPVVPTTPQRASGPAPFCRRSIRANYQFKKQDGSGFLWPATCDDFTSTVIGTTNTLKFVWVWPPELKDMIKDILAEGVIGLPEERRIVEVGKILPEPLESVIRVPRILENGKFGSDFEIWDIQWS</sequence>
<dbReference type="EMBL" id="AQGS01000003">
    <property type="protein sequence ID" value="EPS45713.1"/>
    <property type="molecule type" value="Genomic_DNA"/>
</dbReference>
<evidence type="ECO:0000313" key="2">
    <source>
        <dbReference type="Proteomes" id="UP000015100"/>
    </source>
</evidence>
<dbReference type="HOGENOM" id="CLU_1806096_0_0_1"/>
<reference evidence="2" key="2">
    <citation type="submission" date="2013-04" db="EMBL/GenBank/DDBJ databases">
        <title>Genomic mechanisms accounting for the adaptation to parasitism in nematode-trapping fungi.</title>
        <authorList>
            <person name="Ahren D.G."/>
        </authorList>
    </citation>
    <scope>NUCLEOTIDE SEQUENCE [LARGE SCALE GENOMIC DNA]</scope>
    <source>
        <strain evidence="2">CBS 200.50</strain>
    </source>
</reference>
<keyword evidence="2" id="KW-1185">Reference proteome</keyword>
<comment type="caution">
    <text evidence="1">The sequence shown here is derived from an EMBL/GenBank/DDBJ whole genome shotgun (WGS) entry which is preliminary data.</text>
</comment>
<dbReference type="AlphaFoldDB" id="S8C1T1"/>
<accession>S8C1T1</accession>
<protein>
    <submittedName>
        <fullName evidence="1">Uncharacterized protein</fullName>
    </submittedName>
</protein>
<reference evidence="1 2" key="1">
    <citation type="journal article" date="2013" name="PLoS Genet.">
        <title>Genomic mechanisms accounting for the adaptation to parasitism in nematode-trapping fungi.</title>
        <authorList>
            <person name="Meerupati T."/>
            <person name="Andersson K.M."/>
            <person name="Friman E."/>
            <person name="Kumar D."/>
            <person name="Tunlid A."/>
            <person name="Ahren D."/>
        </authorList>
    </citation>
    <scope>NUCLEOTIDE SEQUENCE [LARGE SCALE GENOMIC DNA]</scope>
    <source>
        <strain evidence="1 2">CBS 200.50</strain>
    </source>
</reference>
<proteinExistence type="predicted"/>
<name>S8C1T1_DACHA</name>
<organism evidence="1 2">
    <name type="scientific">Dactylellina haptotyla (strain CBS 200.50)</name>
    <name type="common">Nematode-trapping fungus</name>
    <name type="synonym">Monacrosporium haptotylum</name>
    <dbReference type="NCBI Taxonomy" id="1284197"/>
    <lineage>
        <taxon>Eukaryota</taxon>
        <taxon>Fungi</taxon>
        <taxon>Dikarya</taxon>
        <taxon>Ascomycota</taxon>
        <taxon>Pezizomycotina</taxon>
        <taxon>Orbiliomycetes</taxon>
        <taxon>Orbiliales</taxon>
        <taxon>Orbiliaceae</taxon>
        <taxon>Dactylellina</taxon>
    </lineage>
</organism>
<dbReference type="Proteomes" id="UP000015100">
    <property type="component" value="Unassembled WGS sequence"/>
</dbReference>
<dbReference type="OrthoDB" id="5272776at2759"/>
<gene>
    <name evidence="1" type="ORF">H072_210</name>
</gene>